<dbReference type="SMART" id="SM00338">
    <property type="entry name" value="BRLZ"/>
    <property type="match status" value="1"/>
</dbReference>
<evidence type="ECO:0000259" key="7">
    <source>
        <dbReference type="PROSITE" id="PS50217"/>
    </source>
</evidence>
<feature type="compositionally biased region" description="Low complexity" evidence="6">
    <location>
        <begin position="143"/>
        <end position="159"/>
    </location>
</feature>
<protein>
    <recommendedName>
        <fullName evidence="7">BZIP domain-containing protein</fullName>
    </recommendedName>
</protein>
<organism evidence="8 9">
    <name type="scientific">Xylaria arbuscula</name>
    <dbReference type="NCBI Taxonomy" id="114810"/>
    <lineage>
        <taxon>Eukaryota</taxon>
        <taxon>Fungi</taxon>
        <taxon>Dikarya</taxon>
        <taxon>Ascomycota</taxon>
        <taxon>Pezizomycotina</taxon>
        <taxon>Sordariomycetes</taxon>
        <taxon>Xylariomycetidae</taxon>
        <taxon>Xylariales</taxon>
        <taxon>Xylariaceae</taxon>
        <taxon>Xylaria</taxon>
    </lineage>
</organism>
<evidence type="ECO:0000256" key="6">
    <source>
        <dbReference type="SAM" id="MobiDB-lite"/>
    </source>
</evidence>
<dbReference type="Gene3D" id="1.20.5.170">
    <property type="match status" value="1"/>
</dbReference>
<feature type="region of interest" description="Disordered" evidence="6">
    <location>
        <begin position="93"/>
        <end position="166"/>
    </location>
</feature>
<accession>A0A9W8TMM7</accession>
<name>A0A9W8TMM7_9PEZI</name>
<evidence type="ECO:0000313" key="9">
    <source>
        <dbReference type="Proteomes" id="UP001148614"/>
    </source>
</evidence>
<dbReference type="Proteomes" id="UP001148614">
    <property type="component" value="Unassembled WGS sequence"/>
</dbReference>
<dbReference type="GO" id="GO:0005634">
    <property type="term" value="C:nucleus"/>
    <property type="evidence" value="ECO:0007669"/>
    <property type="project" value="UniProtKB-SubCell"/>
</dbReference>
<evidence type="ECO:0000256" key="5">
    <source>
        <dbReference type="ARBA" id="ARBA00023242"/>
    </source>
</evidence>
<sequence>MMDDANLVGHRPEENGREMIYSLYSAPPEQARSPSMDFTWAHPIANGLHNPRQTLATESWVSRTDVDPSMSSNYDFRNEFELENNPVNSGLFSFDRSMGPPIDSSSPLDRADCAPSEQGFSPQDYFPDSIEARDMTSDDHSPDSSPSARRTASTAATTPMESAPGMTDLKQHRERNRVAARKCRQKAKQNFTSLQRREKELSQKNKALHNHVGGLRDEILDLKNEILRHSGCNSSVIQNYIANAARSPIRMRGPTQPLRESAKDAYAKE</sequence>
<dbReference type="PRINTS" id="PR00043">
    <property type="entry name" value="LEUZIPPRJUN"/>
</dbReference>
<feature type="compositionally biased region" description="Basic and acidic residues" evidence="6">
    <location>
        <begin position="130"/>
        <end position="142"/>
    </location>
</feature>
<comment type="subcellular location">
    <subcellularLocation>
        <location evidence="1">Nucleus</location>
    </subcellularLocation>
</comment>
<keyword evidence="2" id="KW-0805">Transcription regulation</keyword>
<evidence type="ECO:0000313" key="8">
    <source>
        <dbReference type="EMBL" id="KAJ3575484.1"/>
    </source>
</evidence>
<keyword evidence="9" id="KW-1185">Reference proteome</keyword>
<evidence type="ECO:0000256" key="2">
    <source>
        <dbReference type="ARBA" id="ARBA00023015"/>
    </source>
</evidence>
<gene>
    <name evidence="8" type="ORF">NPX13_g4017</name>
</gene>
<proteinExistence type="predicted"/>
<dbReference type="AlphaFoldDB" id="A0A9W8TMM7"/>
<dbReference type="InterPro" id="IPR046347">
    <property type="entry name" value="bZIP_sf"/>
</dbReference>
<reference evidence="8" key="1">
    <citation type="submission" date="2022-07" db="EMBL/GenBank/DDBJ databases">
        <title>Genome Sequence of Xylaria arbuscula.</title>
        <authorList>
            <person name="Buettner E."/>
        </authorList>
    </citation>
    <scope>NUCLEOTIDE SEQUENCE</scope>
    <source>
        <strain evidence="8">VT107</strain>
    </source>
</reference>
<evidence type="ECO:0000256" key="1">
    <source>
        <dbReference type="ARBA" id="ARBA00004123"/>
    </source>
</evidence>
<dbReference type="InterPro" id="IPR051027">
    <property type="entry name" value="bZIP_transcription_factors"/>
</dbReference>
<dbReference type="SUPFAM" id="SSF57959">
    <property type="entry name" value="Leucine zipper domain"/>
    <property type="match status" value="1"/>
</dbReference>
<keyword evidence="5" id="KW-0539">Nucleus</keyword>
<evidence type="ECO:0000256" key="3">
    <source>
        <dbReference type="ARBA" id="ARBA00023125"/>
    </source>
</evidence>
<dbReference type="GO" id="GO:0003677">
    <property type="term" value="F:DNA binding"/>
    <property type="evidence" value="ECO:0007669"/>
    <property type="project" value="UniProtKB-KW"/>
</dbReference>
<dbReference type="GO" id="GO:0003700">
    <property type="term" value="F:DNA-binding transcription factor activity"/>
    <property type="evidence" value="ECO:0007669"/>
    <property type="project" value="InterPro"/>
</dbReference>
<evidence type="ECO:0000256" key="4">
    <source>
        <dbReference type="ARBA" id="ARBA00023163"/>
    </source>
</evidence>
<dbReference type="Pfam" id="PF00170">
    <property type="entry name" value="bZIP_1"/>
    <property type="match status" value="1"/>
</dbReference>
<dbReference type="CDD" id="cd14687">
    <property type="entry name" value="bZIP_ATF2"/>
    <property type="match status" value="1"/>
</dbReference>
<keyword evidence="4" id="KW-0804">Transcription</keyword>
<feature type="domain" description="BZIP" evidence="7">
    <location>
        <begin position="170"/>
        <end position="229"/>
    </location>
</feature>
<dbReference type="InterPro" id="IPR002112">
    <property type="entry name" value="Leuzip_Jun"/>
</dbReference>
<comment type="caution">
    <text evidence="8">The sequence shown here is derived from an EMBL/GenBank/DDBJ whole genome shotgun (WGS) entry which is preliminary data.</text>
</comment>
<dbReference type="EMBL" id="JANPWZ010000539">
    <property type="protein sequence ID" value="KAJ3575484.1"/>
    <property type="molecule type" value="Genomic_DNA"/>
</dbReference>
<dbReference type="PROSITE" id="PS50217">
    <property type="entry name" value="BZIP"/>
    <property type="match status" value="1"/>
</dbReference>
<dbReference type="InterPro" id="IPR004827">
    <property type="entry name" value="bZIP"/>
</dbReference>
<dbReference type="PANTHER" id="PTHR19304">
    <property type="entry name" value="CYCLIC-AMP RESPONSE ELEMENT BINDING PROTEIN"/>
    <property type="match status" value="1"/>
</dbReference>
<keyword evidence="3" id="KW-0238">DNA-binding</keyword>
<dbReference type="VEuPathDB" id="FungiDB:F4678DRAFT_267109"/>
<dbReference type="PROSITE" id="PS00036">
    <property type="entry name" value="BZIP_BASIC"/>
    <property type="match status" value="1"/>
</dbReference>